<evidence type="ECO:0000313" key="3">
    <source>
        <dbReference type="Proteomes" id="UP000179627"/>
    </source>
</evidence>
<reference evidence="3" key="1">
    <citation type="submission" date="2016-07" db="EMBL/GenBank/DDBJ databases">
        <title>Sequence Frankia sp. strain CcI1.17.</title>
        <authorList>
            <person name="Ghodhbane-Gtari F."/>
            <person name="Swanson E."/>
            <person name="Gueddou A."/>
            <person name="Morris K."/>
            <person name="Hezbri K."/>
            <person name="Ktari A."/>
            <person name="Nouioui I."/>
            <person name="Abebe-Akele F."/>
            <person name="Simpson S."/>
            <person name="Thomas K."/>
            <person name="Gtari M."/>
            <person name="Tisa L.S."/>
            <person name="Hurst S."/>
        </authorList>
    </citation>
    <scope>NUCLEOTIDE SEQUENCE [LARGE SCALE GENOMIC DNA]</scope>
    <source>
        <strain evidence="3">Cc1.17</strain>
    </source>
</reference>
<dbReference type="InterPro" id="IPR013783">
    <property type="entry name" value="Ig-like_fold"/>
</dbReference>
<protein>
    <recommendedName>
        <fullName evidence="4">PKD domain-containing protein</fullName>
    </recommendedName>
</protein>
<feature type="region of interest" description="Disordered" evidence="1">
    <location>
        <begin position="1"/>
        <end position="34"/>
    </location>
</feature>
<comment type="caution">
    <text evidence="2">The sequence shown here is derived from an EMBL/GenBank/DDBJ whole genome shotgun (WGS) entry which is preliminary data.</text>
</comment>
<gene>
    <name evidence="2" type="ORF">CC117_28695</name>
</gene>
<dbReference type="Proteomes" id="UP000179627">
    <property type="component" value="Unassembled WGS sequence"/>
</dbReference>
<dbReference type="OrthoDB" id="906600at2"/>
<sequence length="744" mass="78411">MLMALFAPAPGGTERGTASPPERRRPGGAVGAGRRRQLLAGPATVLIAGVLATACTSGGKPDAGDPAAAAQRTWKTDVGRPLQIGATPLTGRPCTAREDGTPVVTGSCIDPKLNQPYVDRDERRSVTDPDTKVTVDFRYVHGGFRGTEATFAFYFPQRYAGRFFQYTYPTLTTDEAGAQTIAFALSNGAYLVRTNNAGGLPKAAELGGYRANAAAAAFSRVVAAQVYADSARPRGYIYGASGGAYQTIGALESTEGVWDGGVPMVPGTPNAIPSSMTAQLLALRVLRDKLPQIVDALEPGGSGDPYAGLDEEQRSVLREVTRIGLPLRGWWDHAEMDGGAFYAVAGGVRILDPTYVDDFWTKPGYAGTDPTSSVSAARIRHDAEVTGLVGDPPTGLRLSGVPAGDLTGADLVITSGTAAGASVLIGGANGTEVTFRSDADPGTTGSIRPGDHVRLDNSWHLALQYYQRHQVPSQDMYGWNQYRGADGTPLYPQRPMLAGPTFAQAASGAVPTGTFHGKMIMIASALDVEAFPWPADWYHKQAQNTLGAELNNNYRLWYVDNAVHSSPRDAAAGTHIVSYGGESQQALLDLDSWVTNGTAPPASSGYTVDGDAQVHLAPDAEGRRGVQPVVDLTVSRAGTRDVRPPAVRVDAKAGEPVVLSATATVPPNGGKIVRIEWDFDGRGGYPEQSAVDSAAESVRTTTTHTFAGTGTYFPVVRVTSERNGDGKAPYGLVQNIARVRVVVR</sequence>
<dbReference type="SUPFAM" id="SSF49299">
    <property type="entry name" value="PKD domain"/>
    <property type="match status" value="1"/>
</dbReference>
<dbReference type="GO" id="GO:0005975">
    <property type="term" value="P:carbohydrate metabolic process"/>
    <property type="evidence" value="ECO:0007669"/>
    <property type="project" value="UniProtKB-ARBA"/>
</dbReference>
<keyword evidence="3" id="KW-1185">Reference proteome</keyword>
<evidence type="ECO:0000256" key="1">
    <source>
        <dbReference type="SAM" id="MobiDB-lite"/>
    </source>
</evidence>
<organism evidence="2 3">
    <name type="scientific">Parafrankia colletiae</name>
    <dbReference type="NCBI Taxonomy" id="573497"/>
    <lineage>
        <taxon>Bacteria</taxon>
        <taxon>Bacillati</taxon>
        <taxon>Actinomycetota</taxon>
        <taxon>Actinomycetes</taxon>
        <taxon>Frankiales</taxon>
        <taxon>Frankiaceae</taxon>
        <taxon>Parafrankia</taxon>
    </lineage>
</organism>
<dbReference type="EMBL" id="MBLM01000160">
    <property type="protein sequence ID" value="OHV29665.1"/>
    <property type="molecule type" value="Genomic_DNA"/>
</dbReference>
<proteinExistence type="predicted"/>
<dbReference type="Gene3D" id="2.60.40.10">
    <property type="entry name" value="Immunoglobulins"/>
    <property type="match status" value="1"/>
</dbReference>
<dbReference type="InterPro" id="IPR035986">
    <property type="entry name" value="PKD_dom_sf"/>
</dbReference>
<evidence type="ECO:0008006" key="4">
    <source>
        <dbReference type="Google" id="ProtNLM"/>
    </source>
</evidence>
<dbReference type="AlphaFoldDB" id="A0A1S1Q8Y2"/>
<evidence type="ECO:0000313" key="2">
    <source>
        <dbReference type="EMBL" id="OHV29665.1"/>
    </source>
</evidence>
<accession>A0A1S1Q8Y2</accession>
<name>A0A1S1Q8Y2_9ACTN</name>